<dbReference type="Proteomes" id="UP000319731">
    <property type="component" value="Unassembled WGS sequence"/>
</dbReference>
<feature type="region of interest" description="Disordered" evidence="5">
    <location>
        <begin position="343"/>
        <end position="385"/>
    </location>
</feature>
<evidence type="ECO:0000313" key="8">
    <source>
        <dbReference type="Proteomes" id="UP000319731"/>
    </source>
</evidence>
<name>A0A507C440_9FUNG</name>
<dbReference type="InterPro" id="IPR022712">
    <property type="entry name" value="Beta_Casp"/>
</dbReference>
<dbReference type="GO" id="GO:0006398">
    <property type="term" value="P:mRNA 3'-end processing by stem-loop binding and cleavage"/>
    <property type="evidence" value="ECO:0007669"/>
    <property type="project" value="InterPro"/>
</dbReference>
<dbReference type="Pfam" id="PF16661">
    <property type="entry name" value="Lactamase_B_6"/>
    <property type="match status" value="1"/>
</dbReference>
<dbReference type="SUPFAM" id="SSF56281">
    <property type="entry name" value="Metallo-hydrolase/oxidoreductase"/>
    <property type="match status" value="1"/>
</dbReference>
<dbReference type="RefSeq" id="XP_031024945.1">
    <property type="nucleotide sequence ID" value="XM_031169066.1"/>
</dbReference>
<dbReference type="AlphaFoldDB" id="A0A507C440"/>
<keyword evidence="4" id="KW-0694">RNA-binding</keyword>
<dbReference type="InterPro" id="IPR035639">
    <property type="entry name" value="CPSF2_MBL"/>
</dbReference>
<dbReference type="InterPro" id="IPR027075">
    <property type="entry name" value="CPSF2"/>
</dbReference>
<keyword evidence="3 4" id="KW-0539">Nucleus</keyword>
<dbReference type="Gene3D" id="3.60.15.10">
    <property type="entry name" value="Ribonuclease Z/Hydroxyacylglutathione hydrolase-like"/>
    <property type="match status" value="1"/>
</dbReference>
<dbReference type="InterPro" id="IPR036866">
    <property type="entry name" value="RibonucZ/Hydroxyglut_hydro"/>
</dbReference>
<dbReference type="GO" id="GO:0005847">
    <property type="term" value="C:mRNA cleavage and polyadenylation specificity factor complex"/>
    <property type="evidence" value="ECO:0007669"/>
    <property type="project" value="InterPro"/>
</dbReference>
<proteinExistence type="inferred from homology"/>
<evidence type="ECO:0000256" key="4">
    <source>
        <dbReference type="RuleBase" id="RU365006"/>
    </source>
</evidence>
<evidence type="ECO:0000259" key="6">
    <source>
        <dbReference type="SMART" id="SM01027"/>
    </source>
</evidence>
<dbReference type="EMBL" id="QEAO01000015">
    <property type="protein sequence ID" value="TPX34148.1"/>
    <property type="molecule type" value="Genomic_DNA"/>
</dbReference>
<organism evidence="7 8">
    <name type="scientific">Synchytrium microbalum</name>
    <dbReference type="NCBI Taxonomy" id="1806994"/>
    <lineage>
        <taxon>Eukaryota</taxon>
        <taxon>Fungi</taxon>
        <taxon>Fungi incertae sedis</taxon>
        <taxon>Chytridiomycota</taxon>
        <taxon>Chytridiomycota incertae sedis</taxon>
        <taxon>Chytridiomycetes</taxon>
        <taxon>Synchytriales</taxon>
        <taxon>Synchytriaceae</taxon>
        <taxon>Synchytrium</taxon>
    </lineage>
</organism>
<keyword evidence="2 4" id="KW-0507">mRNA processing</keyword>
<accession>A0A507C440</accession>
<comment type="subcellular location">
    <subcellularLocation>
        <location evidence="1 4">Nucleus</location>
    </subcellularLocation>
</comment>
<dbReference type="GO" id="GO:0003723">
    <property type="term" value="F:RNA binding"/>
    <property type="evidence" value="ECO:0007669"/>
    <property type="project" value="UniProtKB-KW"/>
</dbReference>
<dbReference type="SMART" id="SM01027">
    <property type="entry name" value="Beta-Casp"/>
    <property type="match status" value="1"/>
</dbReference>
<evidence type="ECO:0000256" key="3">
    <source>
        <dbReference type="ARBA" id="ARBA00023242"/>
    </source>
</evidence>
<evidence type="ECO:0000256" key="2">
    <source>
        <dbReference type="ARBA" id="ARBA00022664"/>
    </source>
</evidence>
<comment type="similarity">
    <text evidence="4">Belongs to the metallo-beta-lactamase superfamily. RNA-metabolizing metallo-beta-lactamase-like family. CPSF2/YSH1 subfamily.</text>
</comment>
<feature type="compositionally biased region" description="Basic and acidic residues" evidence="5">
    <location>
        <begin position="344"/>
        <end position="358"/>
    </location>
</feature>
<reference evidence="7 8" key="1">
    <citation type="journal article" date="2019" name="Sci. Rep.">
        <title>Comparative genomics of chytrid fungi reveal insights into the obligate biotrophic and pathogenic lifestyle of Synchytrium endobioticum.</title>
        <authorList>
            <person name="van de Vossenberg B.T.L.H."/>
            <person name="Warris S."/>
            <person name="Nguyen H.D.T."/>
            <person name="van Gent-Pelzer M.P.E."/>
            <person name="Joly D.L."/>
            <person name="van de Geest H.C."/>
            <person name="Bonants P.J.M."/>
            <person name="Smith D.S."/>
            <person name="Levesque C.A."/>
            <person name="van der Lee T.A.J."/>
        </authorList>
    </citation>
    <scope>NUCLEOTIDE SEQUENCE [LARGE SCALE GENOMIC DNA]</scope>
    <source>
        <strain evidence="7 8">JEL517</strain>
    </source>
</reference>
<dbReference type="Pfam" id="PF13299">
    <property type="entry name" value="CPSF100_C"/>
    <property type="match status" value="1"/>
</dbReference>
<dbReference type="PANTHER" id="PTHR45922">
    <property type="entry name" value="CLEAVAGE AND POLYADENYLATION SPECIFICITY FACTOR SUBUNIT 2"/>
    <property type="match status" value="1"/>
</dbReference>
<gene>
    <name evidence="7" type="ORF">SmJEL517_g03138</name>
</gene>
<feature type="compositionally biased region" description="Acidic residues" evidence="5">
    <location>
        <begin position="371"/>
        <end position="381"/>
    </location>
</feature>
<protein>
    <recommendedName>
        <fullName evidence="4">Cleavage and polyadenylation specificity factor subunit 2</fullName>
    </recommendedName>
    <alternativeName>
        <fullName evidence="4">Cleavage and polyadenylation specificity factor 100 kDa subunit</fullName>
    </alternativeName>
</protein>
<feature type="region of interest" description="Disordered" evidence="5">
    <location>
        <begin position="615"/>
        <end position="643"/>
    </location>
</feature>
<dbReference type="InterPro" id="IPR011108">
    <property type="entry name" value="RMMBL"/>
</dbReference>
<dbReference type="InterPro" id="IPR001279">
    <property type="entry name" value="Metallo-B-lactamas"/>
</dbReference>
<evidence type="ECO:0000256" key="1">
    <source>
        <dbReference type="ARBA" id="ARBA00004123"/>
    </source>
</evidence>
<evidence type="ECO:0000313" key="7">
    <source>
        <dbReference type="EMBL" id="TPX34148.1"/>
    </source>
</evidence>
<comment type="caution">
    <text evidence="7">The sequence shown here is derived from an EMBL/GenBank/DDBJ whole genome shotgun (WGS) entry which is preliminary data.</text>
</comment>
<dbReference type="GeneID" id="42004363"/>
<dbReference type="STRING" id="1806994.A0A507C440"/>
<feature type="domain" description="Beta-Casp" evidence="6">
    <location>
        <begin position="182"/>
        <end position="305"/>
    </location>
</feature>
<dbReference type="OrthoDB" id="64353at2759"/>
<dbReference type="InterPro" id="IPR025069">
    <property type="entry name" value="Cpsf2_C"/>
</dbReference>
<evidence type="ECO:0000256" key="5">
    <source>
        <dbReference type="SAM" id="MobiDB-lite"/>
    </source>
</evidence>
<sequence>MDHLGAMTYLVSKLGLACPIYATLPVFEMGRRCMLDAVASRLDGEDFTLFTDQDVYTAFDRMTQLRFMQTEGLKGKASGIQITPYPAGHTVGGTIWKIKEDTNDIVYAVDYNHIKERHLDPTVLHQGIDAFSRPSVLITDAYNALNSQPPRRIRETALLDAISTAIQHNASVLIPVDSSTRVLEIAYILEAHWRSKSLNTPLFMLTHQSSQTVTAAKVLLEWMGESIEKEFSGNRDNPFEFKKMQLAHSLKDLDRAGNVGKIVLASMPGMDAGFSKSLFVEWATVSKNLIIITDRGYPRSMTRRLYKMWDSTGSQNETGAIRVLNADMNLKISKKVPLQGDELSTFREKEARDKENEANRTSQARKLRALDDDDESDDESELNQPVLNRSLVRDAFAESNSNLLNTEFDAYVRDAHRAGGFFKQSQSFRMFPAHESRRRVDDYGEQIDLSVFAKSEFPYAARQAADEAEAAKLAAEVVESRPIEEVIPNKVVEETVDIAVRCNVMYVDLEGRADGNSVRNIIPPLQARKLILIHGTEEATASLQQSFIENSQVTDDVYAPIVGEAINVSSSTNIYRVRLTDTLVSSLQIKPLDEYSLAYVTGVVRNPAQIEDVQAEEDNVPADDKMQVDSEEPTAAGSSDEQKVAKAVTAQAAALSETPVLDIISASERPSHHPVVIGEIKLSEFRRILENDGMQAEFNSGVLVVNRRIAVKRRRERKEVVLDGWVGEDYYRVRKRLYEQHAII</sequence>
<keyword evidence="8" id="KW-1185">Reference proteome</keyword>
<dbReference type="CDD" id="cd16293">
    <property type="entry name" value="CPSF2-like_MBL-fold"/>
    <property type="match status" value="1"/>
</dbReference>
<dbReference type="Pfam" id="PF07521">
    <property type="entry name" value="RMMBL"/>
    <property type="match status" value="1"/>
</dbReference>
<dbReference type="PANTHER" id="PTHR45922:SF1">
    <property type="entry name" value="CLEAVAGE AND POLYADENYLATION SPECIFICITY FACTOR SUBUNIT 2"/>
    <property type="match status" value="1"/>
</dbReference>
<dbReference type="Pfam" id="PF10996">
    <property type="entry name" value="Beta-Casp"/>
    <property type="match status" value="1"/>
</dbReference>